<feature type="region of interest" description="Disordered" evidence="1">
    <location>
        <begin position="68"/>
        <end position="92"/>
    </location>
</feature>
<feature type="compositionally biased region" description="Polar residues" evidence="1">
    <location>
        <begin position="273"/>
        <end position="298"/>
    </location>
</feature>
<organism evidence="2 3">
    <name type="scientific">Corynespora cassiicola Philippines</name>
    <dbReference type="NCBI Taxonomy" id="1448308"/>
    <lineage>
        <taxon>Eukaryota</taxon>
        <taxon>Fungi</taxon>
        <taxon>Dikarya</taxon>
        <taxon>Ascomycota</taxon>
        <taxon>Pezizomycotina</taxon>
        <taxon>Dothideomycetes</taxon>
        <taxon>Pleosporomycetidae</taxon>
        <taxon>Pleosporales</taxon>
        <taxon>Corynesporascaceae</taxon>
        <taxon>Corynespora</taxon>
    </lineage>
</organism>
<dbReference type="EMBL" id="KZ678150">
    <property type="protein sequence ID" value="PSN60212.1"/>
    <property type="molecule type" value="Genomic_DNA"/>
</dbReference>
<keyword evidence="3" id="KW-1185">Reference proteome</keyword>
<feature type="region of interest" description="Disordered" evidence="1">
    <location>
        <begin position="207"/>
        <end position="298"/>
    </location>
</feature>
<evidence type="ECO:0000313" key="3">
    <source>
        <dbReference type="Proteomes" id="UP000240883"/>
    </source>
</evidence>
<dbReference type="AlphaFoldDB" id="A0A2T2N437"/>
<feature type="compositionally biased region" description="Polar residues" evidence="1">
    <location>
        <begin position="232"/>
        <end position="248"/>
    </location>
</feature>
<evidence type="ECO:0000313" key="2">
    <source>
        <dbReference type="EMBL" id="PSN60212.1"/>
    </source>
</evidence>
<reference evidence="2 3" key="1">
    <citation type="journal article" date="2018" name="Front. Microbiol.">
        <title>Genome-Wide Analysis of Corynespora cassiicola Leaf Fall Disease Putative Effectors.</title>
        <authorList>
            <person name="Lopez D."/>
            <person name="Ribeiro S."/>
            <person name="Label P."/>
            <person name="Fumanal B."/>
            <person name="Venisse J.S."/>
            <person name="Kohler A."/>
            <person name="de Oliveira R.R."/>
            <person name="Labutti K."/>
            <person name="Lipzen A."/>
            <person name="Lail K."/>
            <person name="Bauer D."/>
            <person name="Ohm R.A."/>
            <person name="Barry K.W."/>
            <person name="Spatafora J."/>
            <person name="Grigoriev I.V."/>
            <person name="Martin F.M."/>
            <person name="Pujade-Renaud V."/>
        </authorList>
    </citation>
    <scope>NUCLEOTIDE SEQUENCE [LARGE SCALE GENOMIC DNA]</scope>
    <source>
        <strain evidence="2 3">Philippines</strain>
    </source>
</reference>
<protein>
    <submittedName>
        <fullName evidence="2">Uncharacterized protein</fullName>
    </submittedName>
</protein>
<dbReference type="Proteomes" id="UP000240883">
    <property type="component" value="Unassembled WGS sequence"/>
</dbReference>
<proteinExistence type="predicted"/>
<accession>A0A2T2N437</accession>
<sequence length="298" mass="32827">MASIKPELAYNQYTFMDKQQLQRFLDLLRIELRVEFGDDSLKIEERLPSLLEASLKLRDSLGMKPENETIPDALLNHSNDSGGSPTGTLHQKYPHRQIDGLQNRNSSAGSGHDNLNPSILEERASPYQISNQRIAGKLKDKHVSKGSHVDTCQPYTSSTFQKENQAFGGQRTKLQHASSQSHYTIAGGSNEHQTDNQNLSRILSVLPTSPEDNARLQKSSPKNRSVAPSRAIASNRTGTGWTSLTSAKESPYEGYTLSNPQNINTRPSDRGTMGQTTSPSRSQCGKPSNQLDASFSDS</sequence>
<feature type="compositionally biased region" description="Polar residues" evidence="1">
    <location>
        <begin position="256"/>
        <end position="266"/>
    </location>
</feature>
<gene>
    <name evidence="2" type="ORF">BS50DRAFT_211518</name>
</gene>
<feature type="compositionally biased region" description="Polar residues" evidence="1">
    <location>
        <begin position="76"/>
        <end position="89"/>
    </location>
</feature>
<feature type="compositionally biased region" description="Polar residues" evidence="1">
    <location>
        <begin position="207"/>
        <end position="223"/>
    </location>
</feature>
<evidence type="ECO:0000256" key="1">
    <source>
        <dbReference type="SAM" id="MobiDB-lite"/>
    </source>
</evidence>
<name>A0A2T2N437_CORCC</name>